<dbReference type="SMART" id="SM00421">
    <property type="entry name" value="HTH_LUXR"/>
    <property type="match status" value="1"/>
</dbReference>
<feature type="modified residue" description="4-aspartylphosphate" evidence="3">
    <location>
        <position position="54"/>
    </location>
</feature>
<dbReference type="SMART" id="SM00448">
    <property type="entry name" value="REC"/>
    <property type="match status" value="1"/>
</dbReference>
<keyword evidence="1 3" id="KW-0597">Phosphoprotein</keyword>
<accession>A0A8J3HZD2</accession>
<organism evidence="6 7">
    <name type="scientific">Ktedonospora formicarum</name>
    <dbReference type="NCBI Taxonomy" id="2778364"/>
    <lineage>
        <taxon>Bacteria</taxon>
        <taxon>Bacillati</taxon>
        <taxon>Chloroflexota</taxon>
        <taxon>Ktedonobacteria</taxon>
        <taxon>Ktedonobacterales</taxon>
        <taxon>Ktedonobacteraceae</taxon>
        <taxon>Ktedonospora</taxon>
    </lineage>
</organism>
<dbReference type="RefSeq" id="WP_220193364.1">
    <property type="nucleotide sequence ID" value="NZ_BNJF01000001.1"/>
</dbReference>
<dbReference type="Pfam" id="PF00196">
    <property type="entry name" value="GerE"/>
    <property type="match status" value="1"/>
</dbReference>
<dbReference type="InterPro" id="IPR039420">
    <property type="entry name" value="WalR-like"/>
</dbReference>
<dbReference type="CDD" id="cd17535">
    <property type="entry name" value="REC_NarL-like"/>
    <property type="match status" value="1"/>
</dbReference>
<evidence type="ECO:0000259" key="5">
    <source>
        <dbReference type="PROSITE" id="PS50110"/>
    </source>
</evidence>
<dbReference type="SUPFAM" id="SSF46894">
    <property type="entry name" value="C-terminal effector domain of the bipartite response regulators"/>
    <property type="match status" value="1"/>
</dbReference>
<dbReference type="Pfam" id="PF00072">
    <property type="entry name" value="Response_reg"/>
    <property type="match status" value="1"/>
</dbReference>
<feature type="domain" description="HTH luxR-type" evidence="4">
    <location>
        <begin position="139"/>
        <end position="204"/>
    </location>
</feature>
<reference evidence="6" key="1">
    <citation type="submission" date="2020-10" db="EMBL/GenBank/DDBJ databases">
        <title>Taxonomic study of unclassified bacteria belonging to the class Ktedonobacteria.</title>
        <authorList>
            <person name="Yabe S."/>
            <person name="Wang C.M."/>
            <person name="Zheng Y."/>
            <person name="Sakai Y."/>
            <person name="Cavaletti L."/>
            <person name="Monciardini P."/>
            <person name="Donadio S."/>
        </authorList>
    </citation>
    <scope>NUCLEOTIDE SEQUENCE</scope>
    <source>
        <strain evidence="6">SOSP1-1</strain>
    </source>
</reference>
<dbReference type="Proteomes" id="UP000612362">
    <property type="component" value="Unassembled WGS sequence"/>
</dbReference>
<evidence type="ECO:0000256" key="2">
    <source>
        <dbReference type="ARBA" id="ARBA00023125"/>
    </source>
</evidence>
<dbReference type="PROSITE" id="PS50043">
    <property type="entry name" value="HTH_LUXR_2"/>
    <property type="match status" value="1"/>
</dbReference>
<dbReference type="SUPFAM" id="SSF52172">
    <property type="entry name" value="CheY-like"/>
    <property type="match status" value="1"/>
</dbReference>
<dbReference type="InterPro" id="IPR016032">
    <property type="entry name" value="Sig_transdc_resp-reg_C-effctor"/>
</dbReference>
<dbReference type="AlphaFoldDB" id="A0A8J3HZD2"/>
<dbReference type="GO" id="GO:0006355">
    <property type="term" value="P:regulation of DNA-templated transcription"/>
    <property type="evidence" value="ECO:0007669"/>
    <property type="project" value="InterPro"/>
</dbReference>
<dbReference type="PRINTS" id="PR00038">
    <property type="entry name" value="HTHLUXR"/>
</dbReference>
<keyword evidence="7" id="KW-1185">Reference proteome</keyword>
<name>A0A8J3HZD2_9CHLR</name>
<evidence type="ECO:0000256" key="1">
    <source>
        <dbReference type="ARBA" id="ARBA00022553"/>
    </source>
</evidence>
<dbReference type="EMBL" id="BNJF01000001">
    <property type="protein sequence ID" value="GHO43920.1"/>
    <property type="molecule type" value="Genomic_DNA"/>
</dbReference>
<dbReference type="InterPro" id="IPR058245">
    <property type="entry name" value="NreC/VraR/RcsB-like_REC"/>
</dbReference>
<evidence type="ECO:0000259" key="4">
    <source>
        <dbReference type="PROSITE" id="PS50043"/>
    </source>
</evidence>
<keyword evidence="2 6" id="KW-0238">DNA-binding</keyword>
<sequence length="226" mass="24932">MINVVIVDDHGMVREGLRHFLAEDPEIVVVGEASDGASALQLVQRVRPSVVLMDVIMPGMDGIAATASIHKLCPECRIIMLSNHVERSMVIHAVKAGAVGYLLKDTMAEDLCHAIKEVMLGNVQFSAQASMYLLHEVREPHLPETLTEREADVLNLLAQGRSNKDIARHLHIVEDTVKTHVRHILAKLGVQSRTQAALYATRLNLVSSRESEENVQFTEVSGVRPL</sequence>
<evidence type="ECO:0000256" key="3">
    <source>
        <dbReference type="PROSITE-ProRule" id="PRU00169"/>
    </source>
</evidence>
<dbReference type="Gene3D" id="3.40.50.2300">
    <property type="match status" value="1"/>
</dbReference>
<proteinExistence type="predicted"/>
<evidence type="ECO:0000313" key="6">
    <source>
        <dbReference type="EMBL" id="GHO43920.1"/>
    </source>
</evidence>
<protein>
    <submittedName>
        <fullName evidence="6">DNA-binding response regulator</fullName>
    </submittedName>
</protein>
<comment type="caution">
    <text evidence="6">The sequence shown here is derived from an EMBL/GenBank/DDBJ whole genome shotgun (WGS) entry which is preliminary data.</text>
</comment>
<dbReference type="GO" id="GO:0003677">
    <property type="term" value="F:DNA binding"/>
    <property type="evidence" value="ECO:0007669"/>
    <property type="project" value="UniProtKB-KW"/>
</dbReference>
<dbReference type="InterPro" id="IPR011006">
    <property type="entry name" value="CheY-like_superfamily"/>
</dbReference>
<dbReference type="PROSITE" id="PS50110">
    <property type="entry name" value="RESPONSE_REGULATORY"/>
    <property type="match status" value="1"/>
</dbReference>
<dbReference type="PROSITE" id="PS00622">
    <property type="entry name" value="HTH_LUXR_1"/>
    <property type="match status" value="1"/>
</dbReference>
<dbReference type="InterPro" id="IPR001789">
    <property type="entry name" value="Sig_transdc_resp-reg_receiver"/>
</dbReference>
<dbReference type="InterPro" id="IPR000792">
    <property type="entry name" value="Tscrpt_reg_LuxR_C"/>
</dbReference>
<dbReference type="CDD" id="cd06170">
    <property type="entry name" value="LuxR_C_like"/>
    <property type="match status" value="1"/>
</dbReference>
<dbReference type="GO" id="GO:0000160">
    <property type="term" value="P:phosphorelay signal transduction system"/>
    <property type="evidence" value="ECO:0007669"/>
    <property type="project" value="InterPro"/>
</dbReference>
<feature type="domain" description="Response regulatory" evidence="5">
    <location>
        <begin position="3"/>
        <end position="119"/>
    </location>
</feature>
<dbReference type="PANTHER" id="PTHR43214">
    <property type="entry name" value="TWO-COMPONENT RESPONSE REGULATOR"/>
    <property type="match status" value="1"/>
</dbReference>
<evidence type="ECO:0000313" key="7">
    <source>
        <dbReference type="Proteomes" id="UP000612362"/>
    </source>
</evidence>
<gene>
    <name evidence="6" type="ORF">KSX_20830</name>
</gene>